<comment type="caution">
    <text evidence="1">The sequence shown here is derived from an EMBL/GenBank/DDBJ whole genome shotgun (WGS) entry which is preliminary data.</text>
</comment>
<dbReference type="InterPro" id="IPR052801">
    <property type="entry name" value="Ankyrin-EF-hand"/>
</dbReference>
<dbReference type="SUPFAM" id="SSF48403">
    <property type="entry name" value="Ankyrin repeat"/>
    <property type="match status" value="2"/>
</dbReference>
<organism evidence="1 2">
    <name type="scientific">Labeo rohita</name>
    <name type="common">Indian major carp</name>
    <name type="synonym">Cyprinus rohita</name>
    <dbReference type="NCBI Taxonomy" id="84645"/>
    <lineage>
        <taxon>Eukaryota</taxon>
        <taxon>Metazoa</taxon>
        <taxon>Chordata</taxon>
        <taxon>Craniata</taxon>
        <taxon>Vertebrata</taxon>
        <taxon>Euteleostomi</taxon>
        <taxon>Actinopterygii</taxon>
        <taxon>Neopterygii</taxon>
        <taxon>Teleostei</taxon>
        <taxon>Ostariophysi</taxon>
        <taxon>Cypriniformes</taxon>
        <taxon>Cyprinidae</taxon>
        <taxon>Labeoninae</taxon>
        <taxon>Labeonini</taxon>
        <taxon>Labeo</taxon>
    </lineage>
</organism>
<gene>
    <name evidence="1" type="ORF">ROHU_020138</name>
</gene>
<dbReference type="PANTHER" id="PTHR24127:SF1">
    <property type="entry name" value="ANKYRIN REPEAT AND EF-HAND DOMAIN-CONTAINING PROTEIN 1"/>
    <property type="match status" value="1"/>
</dbReference>
<dbReference type="PROSITE" id="PS50088">
    <property type="entry name" value="ANK_REPEAT"/>
    <property type="match status" value="6"/>
</dbReference>
<sequence length="783" mass="86521">MENTSKSVVSRVAEGNLEVLQIYKLLQYVREKNKPQINKIVAVGVSNLINLTEPKQGLGALYQASLDRDEDLVQFLLSLKAHPDIQDKKGRTPLMLAAQLGYYNIVYLLITNHANVNLTDEEGKGVLFYCISPAKEHALCLRMALSCNANVNNVSNSGKPLLVFACENAKDCEDICISILEKGADPNAVDQVTRCSALMEASKAGALKLVRAILQKEGNPDLLDQEGRCAAHFAAEGGFLEVLQVLSAYSADLGISSTKGNTPLHFAAAGGFNECCRFLAQRGCNPKLKNLEGQLPSQVAKSNGHKAALKELKKAEKMHVKLSAPDAVNPNELWAITLHDWSCQHEATLRKAFEIAEGLDKPVENVSVDNFVSTLEAHRVPVSNENLQKIIMEHDKNREGVINVNDFLKGLKYLQKAFVISSYAPKPAKKEKGGKEKKSSKSAASLPICTMPPEQISIREDSGLPYYMIESYQPFTDTRRFNPNRPPIHPIENDSAWYIDEPEQIYTNINYCVKTGDLESLSLAFIQKVPVDIKDQFFKTPLMTACICGNYRVAKFLLSLRANVNAVDQFNWTPLHHACHAGHVDIAIMLVQSGAVVDAVAMNGATPLMRAVESCRFSCVEYLIKAGANVMAKNQRDQNCLDIAINYGDARIIDLLMAKFNKKDKEKPILKPASSAQEKMRIRSPAKSVSAAVKKDLRDNIIVKNPKFTIRSGTNKSDISFVPKTALTRHIRMKGDTVESAGTLSVIPYCATGCDDSSSRRCRKDKTLKISILLRYRQKQGNQ</sequence>
<protein>
    <submittedName>
        <fullName evidence="1">Ankyrin repeat and EF-hand domain-containing 1-like protein</fullName>
    </submittedName>
</protein>
<dbReference type="InterPro" id="IPR002110">
    <property type="entry name" value="Ankyrin_rpt"/>
</dbReference>
<dbReference type="GO" id="GO:0005509">
    <property type="term" value="F:calcium ion binding"/>
    <property type="evidence" value="ECO:0007669"/>
    <property type="project" value="InterPro"/>
</dbReference>
<dbReference type="STRING" id="84645.A0A498MZ56"/>
<evidence type="ECO:0000313" key="1">
    <source>
        <dbReference type="EMBL" id="RXN27349.1"/>
    </source>
</evidence>
<dbReference type="Gene3D" id="1.25.40.20">
    <property type="entry name" value="Ankyrin repeat-containing domain"/>
    <property type="match status" value="3"/>
</dbReference>
<proteinExistence type="predicted"/>
<dbReference type="InterPro" id="IPR036770">
    <property type="entry name" value="Ankyrin_rpt-contain_sf"/>
</dbReference>
<dbReference type="PRINTS" id="PR01415">
    <property type="entry name" value="ANKYRIN"/>
</dbReference>
<dbReference type="PROSITE" id="PS00018">
    <property type="entry name" value="EF_HAND_1"/>
    <property type="match status" value="1"/>
</dbReference>
<evidence type="ECO:0000313" key="2">
    <source>
        <dbReference type="Proteomes" id="UP000290572"/>
    </source>
</evidence>
<name>A0A498MZ56_LABRO</name>
<keyword evidence="2" id="KW-1185">Reference proteome</keyword>
<dbReference type="Proteomes" id="UP000290572">
    <property type="component" value="Unassembled WGS sequence"/>
</dbReference>
<dbReference type="SMART" id="SM00248">
    <property type="entry name" value="ANK"/>
    <property type="match status" value="10"/>
</dbReference>
<accession>A0A498MZ56</accession>
<dbReference type="SUPFAM" id="SSF47473">
    <property type="entry name" value="EF-hand"/>
    <property type="match status" value="1"/>
</dbReference>
<dbReference type="Pfam" id="PF12796">
    <property type="entry name" value="Ank_2"/>
    <property type="match status" value="4"/>
</dbReference>
<dbReference type="PROSITE" id="PS50297">
    <property type="entry name" value="ANK_REP_REGION"/>
    <property type="match status" value="4"/>
</dbReference>
<dbReference type="PROSITE" id="PS50222">
    <property type="entry name" value="EF_HAND_2"/>
    <property type="match status" value="1"/>
</dbReference>
<dbReference type="AlphaFoldDB" id="A0A498MZ56"/>
<dbReference type="InterPro" id="IPR002048">
    <property type="entry name" value="EF_hand_dom"/>
</dbReference>
<dbReference type="InterPro" id="IPR011992">
    <property type="entry name" value="EF-hand-dom_pair"/>
</dbReference>
<dbReference type="InterPro" id="IPR018247">
    <property type="entry name" value="EF_Hand_1_Ca_BS"/>
</dbReference>
<reference evidence="1 2" key="1">
    <citation type="submission" date="2018-03" db="EMBL/GenBank/DDBJ databases">
        <title>Draft genome sequence of Rohu Carp (Labeo rohita).</title>
        <authorList>
            <person name="Das P."/>
            <person name="Kushwaha B."/>
            <person name="Joshi C.G."/>
            <person name="Kumar D."/>
            <person name="Nagpure N.S."/>
            <person name="Sahoo L."/>
            <person name="Das S.P."/>
            <person name="Bit A."/>
            <person name="Patnaik S."/>
            <person name="Meher P.K."/>
            <person name="Jayasankar P."/>
            <person name="Koringa P.G."/>
            <person name="Patel N.V."/>
            <person name="Hinsu A.T."/>
            <person name="Kumar R."/>
            <person name="Pandey M."/>
            <person name="Agarwal S."/>
            <person name="Srivastava S."/>
            <person name="Singh M."/>
            <person name="Iquebal M.A."/>
            <person name="Jaiswal S."/>
            <person name="Angadi U.B."/>
            <person name="Kumar N."/>
            <person name="Raza M."/>
            <person name="Shah T.M."/>
            <person name="Rai A."/>
            <person name="Jena J.K."/>
        </authorList>
    </citation>
    <scope>NUCLEOTIDE SEQUENCE [LARGE SCALE GENOMIC DNA]</scope>
    <source>
        <strain evidence="1">DASCIFA01</strain>
        <tissue evidence="1">Testis</tissue>
    </source>
</reference>
<dbReference type="EMBL" id="QBIY01012038">
    <property type="protein sequence ID" value="RXN27349.1"/>
    <property type="molecule type" value="Genomic_DNA"/>
</dbReference>
<dbReference type="PANTHER" id="PTHR24127">
    <property type="entry name" value="ANKYRIN REPEAT AND EF-HAND DOMAIN-CONTAINING PROTEIN 1"/>
    <property type="match status" value="1"/>
</dbReference>